<dbReference type="AlphaFoldDB" id="M1ZDJ7"/>
<accession>M1ZDJ7</accession>
<feature type="transmembrane region" description="Helical" evidence="1">
    <location>
        <begin position="20"/>
        <end position="42"/>
    </location>
</feature>
<keyword evidence="3" id="KW-1185">Reference proteome</keyword>
<keyword evidence="1" id="KW-0472">Membrane</keyword>
<evidence type="ECO:0000313" key="3">
    <source>
        <dbReference type="Proteomes" id="UP000245423"/>
    </source>
</evidence>
<name>M1ZDJ7_9FIRM</name>
<dbReference type="HOGENOM" id="CLU_071454_2_0_9"/>
<protein>
    <submittedName>
        <fullName evidence="2">Sporulation stage III protein AG</fullName>
    </submittedName>
</protein>
<dbReference type="OrthoDB" id="1634070at2"/>
<gene>
    <name evidence="2" type="ORF">CUESP1_1801</name>
</gene>
<evidence type="ECO:0000313" key="2">
    <source>
        <dbReference type="EMBL" id="SHD77164.1"/>
    </source>
</evidence>
<dbReference type="EMBL" id="LT669839">
    <property type="protein sequence ID" value="SHD77164.1"/>
    <property type="molecule type" value="Genomic_DNA"/>
</dbReference>
<sequence>MDKIIDRIKKYLAQINNKDLIKNLFIILIIGVILIIIADIFFQEKKGINSNLKLENEINYTSNIEMDYGAILENKLEHVLGQLKGVGSVKVMITLEDTVERIPAFNTTKNNETTNELDSQGGTREIIREDMTIQVVTGSEGSPIVLKEIKPTVKGVIVIAEGAEDLEVKERLYQAVKTVLGLPGNRVEVYTSK</sequence>
<reference evidence="2 3" key="1">
    <citation type="submission" date="2016-11" db="EMBL/GenBank/DDBJ databases">
        <authorList>
            <person name="Manzoor S."/>
        </authorList>
    </citation>
    <scope>NUCLEOTIDE SEQUENCE [LARGE SCALE GENOMIC DNA]</scope>
    <source>
        <strain evidence="2">Clostridium ultunense strain Esp</strain>
    </source>
</reference>
<keyword evidence="1" id="KW-0812">Transmembrane</keyword>
<evidence type="ECO:0000256" key="1">
    <source>
        <dbReference type="SAM" id="Phobius"/>
    </source>
</evidence>
<dbReference type="RefSeq" id="WP_005586086.1">
    <property type="nucleotide sequence ID" value="NZ_LT669839.1"/>
</dbReference>
<keyword evidence="1" id="KW-1133">Transmembrane helix</keyword>
<proteinExistence type="predicted"/>
<organism evidence="2 3">
    <name type="scientific">[Clostridium] ultunense Esp</name>
    <dbReference type="NCBI Taxonomy" id="1288971"/>
    <lineage>
        <taxon>Bacteria</taxon>
        <taxon>Bacillati</taxon>
        <taxon>Bacillota</taxon>
        <taxon>Tissierellia</taxon>
        <taxon>Tissierellales</taxon>
        <taxon>Tepidimicrobiaceae</taxon>
        <taxon>Schnuerera</taxon>
    </lineage>
</organism>
<dbReference type="Proteomes" id="UP000245423">
    <property type="component" value="Chromosome 1"/>
</dbReference>